<evidence type="ECO:0000313" key="2">
    <source>
        <dbReference type="EMBL" id="CAB4571594.1"/>
    </source>
</evidence>
<dbReference type="SUPFAM" id="SSF55961">
    <property type="entry name" value="Bet v1-like"/>
    <property type="match status" value="1"/>
</dbReference>
<evidence type="ECO:0000256" key="1">
    <source>
        <dbReference type="SAM" id="Phobius"/>
    </source>
</evidence>
<name>A0A6J6E8J5_9ZZZZ</name>
<accession>A0A6J6E8J5</accession>
<keyword evidence="1" id="KW-1133">Transmembrane helix</keyword>
<dbReference type="CDD" id="cd07812">
    <property type="entry name" value="SRPBCC"/>
    <property type="match status" value="1"/>
</dbReference>
<dbReference type="AlphaFoldDB" id="A0A6J6E8J5"/>
<gene>
    <name evidence="2" type="ORF">UFOPK1704_00470</name>
    <name evidence="3" type="ORF">UFOPK2169_01877</name>
</gene>
<feature type="transmembrane region" description="Helical" evidence="1">
    <location>
        <begin position="111"/>
        <end position="133"/>
    </location>
</feature>
<proteinExistence type="predicted"/>
<dbReference type="EMBL" id="CAEZTQ010000070">
    <property type="protein sequence ID" value="CAB4571594.1"/>
    <property type="molecule type" value="Genomic_DNA"/>
</dbReference>
<dbReference type="Pfam" id="PF10604">
    <property type="entry name" value="Polyketide_cyc2"/>
    <property type="match status" value="1"/>
</dbReference>
<keyword evidence="1" id="KW-0472">Membrane</keyword>
<dbReference type="InterPro" id="IPR023393">
    <property type="entry name" value="START-like_dom_sf"/>
</dbReference>
<protein>
    <submittedName>
        <fullName evidence="2">Unannotated protein</fullName>
    </submittedName>
</protein>
<dbReference type="Gene3D" id="3.30.530.20">
    <property type="match status" value="1"/>
</dbReference>
<organism evidence="2">
    <name type="scientific">freshwater metagenome</name>
    <dbReference type="NCBI Taxonomy" id="449393"/>
    <lineage>
        <taxon>unclassified sequences</taxon>
        <taxon>metagenomes</taxon>
        <taxon>ecological metagenomes</taxon>
    </lineage>
</organism>
<sequence length="146" mass="16281">MSHIQVSIDINAPVSRVWEVVEPVERHIDWMADAVAIRFQTEQTRGVGTKFFCDTKVGPIKLVDVMTITAWEPNAVMGVTHTGVVTGTGEFTLTALTESTTRFTWTESLVFPWWLGGPIGAIVGGQIVMKAIWRRNLRELKKLVEA</sequence>
<evidence type="ECO:0000313" key="3">
    <source>
        <dbReference type="EMBL" id="CAB4669359.1"/>
    </source>
</evidence>
<keyword evidence="1" id="KW-0812">Transmembrane</keyword>
<dbReference type="EMBL" id="CAEZWE010000140">
    <property type="protein sequence ID" value="CAB4669359.1"/>
    <property type="molecule type" value="Genomic_DNA"/>
</dbReference>
<dbReference type="InterPro" id="IPR019587">
    <property type="entry name" value="Polyketide_cyclase/dehydratase"/>
</dbReference>
<reference evidence="2" key="1">
    <citation type="submission" date="2020-05" db="EMBL/GenBank/DDBJ databases">
        <authorList>
            <person name="Chiriac C."/>
            <person name="Salcher M."/>
            <person name="Ghai R."/>
            <person name="Kavagutti S V."/>
        </authorList>
    </citation>
    <scope>NUCLEOTIDE SEQUENCE</scope>
</reference>